<dbReference type="EMBL" id="JBBPDW010000032">
    <property type="protein sequence ID" value="KAK7537885.1"/>
    <property type="molecule type" value="Genomic_DNA"/>
</dbReference>
<feature type="region of interest" description="Disordered" evidence="1">
    <location>
        <begin position="1"/>
        <end position="32"/>
    </location>
</feature>
<feature type="compositionally biased region" description="Basic and acidic residues" evidence="1">
    <location>
        <begin position="17"/>
        <end position="32"/>
    </location>
</feature>
<accession>A0ABR1LUZ1</accession>
<reference evidence="2 3" key="1">
    <citation type="submission" date="2024-04" db="EMBL/GenBank/DDBJ databases">
        <title>Phyllosticta paracitricarpa is synonymous to the EU quarantine fungus P. citricarpa based on phylogenomic analyses.</title>
        <authorList>
            <consortium name="Lawrence Berkeley National Laboratory"/>
            <person name="Van Ingen-Buijs V.A."/>
            <person name="Van Westerhoven A.C."/>
            <person name="Haridas S."/>
            <person name="Skiadas P."/>
            <person name="Martin F."/>
            <person name="Groenewald J.Z."/>
            <person name="Crous P.W."/>
            <person name="Seidl M.F."/>
        </authorList>
    </citation>
    <scope>NUCLEOTIDE SEQUENCE [LARGE SCALE GENOMIC DNA]</scope>
    <source>
        <strain evidence="2 3">CBS 122670</strain>
    </source>
</reference>
<comment type="caution">
    <text evidence="2">The sequence shown here is derived from an EMBL/GenBank/DDBJ whole genome shotgun (WGS) entry which is preliminary data.</text>
</comment>
<protein>
    <submittedName>
        <fullName evidence="2">Uncharacterized protein</fullName>
    </submittedName>
</protein>
<evidence type="ECO:0000313" key="3">
    <source>
        <dbReference type="Proteomes" id="UP001365128"/>
    </source>
</evidence>
<gene>
    <name evidence="2" type="ORF">IWX46DRAFT_244159</name>
</gene>
<organism evidence="2 3">
    <name type="scientific">Phyllosticta citricarpa</name>
    <dbReference type="NCBI Taxonomy" id="55181"/>
    <lineage>
        <taxon>Eukaryota</taxon>
        <taxon>Fungi</taxon>
        <taxon>Dikarya</taxon>
        <taxon>Ascomycota</taxon>
        <taxon>Pezizomycotina</taxon>
        <taxon>Dothideomycetes</taxon>
        <taxon>Dothideomycetes incertae sedis</taxon>
        <taxon>Botryosphaeriales</taxon>
        <taxon>Phyllostictaceae</taxon>
        <taxon>Phyllosticta</taxon>
    </lineage>
</organism>
<evidence type="ECO:0000313" key="2">
    <source>
        <dbReference type="EMBL" id="KAK7537885.1"/>
    </source>
</evidence>
<proteinExistence type="predicted"/>
<dbReference type="Proteomes" id="UP001365128">
    <property type="component" value="Unassembled WGS sequence"/>
</dbReference>
<name>A0ABR1LUZ1_9PEZI</name>
<feature type="compositionally biased region" description="Polar residues" evidence="1">
    <location>
        <begin position="1"/>
        <end position="15"/>
    </location>
</feature>
<keyword evidence="3" id="KW-1185">Reference proteome</keyword>
<sequence length="201" mass="22253">MAVCSKASNGTHYTCSSRREGGEKQSGGEKQRANHVGRRFVCVAGFPRQGTTSPHHHLHQDLWLCFRVTTAPRNQCSNPSSNQSINQSISTQSIRFTPPSHRIASHRITASLTHCFLAQSQRRNRSRFRWLLQLCLADGPCPAQPWHALTARCHSGLRCGPSPLAAVADLQTALRCALAALGLYHLHLTMRIRASSKQRGQ</sequence>
<evidence type="ECO:0000256" key="1">
    <source>
        <dbReference type="SAM" id="MobiDB-lite"/>
    </source>
</evidence>